<evidence type="ECO:0000313" key="1">
    <source>
        <dbReference type="EMBL" id="KAL0477264.1"/>
    </source>
</evidence>
<keyword evidence="2" id="KW-1185">Reference proteome</keyword>
<dbReference type="EMBL" id="JAOPGA020000155">
    <property type="protein sequence ID" value="KAL0477264.1"/>
    <property type="molecule type" value="Genomic_DNA"/>
</dbReference>
<comment type="caution">
    <text evidence="1">The sequence shown here is derived from an EMBL/GenBank/DDBJ whole genome shotgun (WGS) entry which is preliminary data.</text>
</comment>
<name>A0AAW2YJS3_9EUKA</name>
<gene>
    <name evidence="1" type="ORF">AKO1_005835</name>
</gene>
<accession>A0AAW2YJS3</accession>
<reference evidence="1 2" key="1">
    <citation type="submission" date="2024-03" db="EMBL/GenBank/DDBJ databases">
        <title>The Acrasis kona genome and developmental transcriptomes reveal deep origins of eukaryotic multicellular pathways.</title>
        <authorList>
            <person name="Sheikh S."/>
            <person name="Fu C.-J."/>
            <person name="Brown M.W."/>
            <person name="Baldauf S.L."/>
        </authorList>
    </citation>
    <scope>NUCLEOTIDE SEQUENCE [LARGE SCALE GENOMIC DNA]</scope>
    <source>
        <strain evidence="1 2">ATCC MYA-3509</strain>
    </source>
</reference>
<dbReference type="Proteomes" id="UP001431209">
    <property type="component" value="Unassembled WGS sequence"/>
</dbReference>
<proteinExistence type="predicted"/>
<feature type="non-terminal residue" evidence="1">
    <location>
        <position position="98"/>
    </location>
</feature>
<protein>
    <submittedName>
        <fullName evidence="1">Uncharacterized protein</fullName>
    </submittedName>
</protein>
<sequence length="98" mass="11945">MELKLHHFPSLQHLIYFQNQHIPLQFVHHHPLLHLVVMVLLHSPCKQPFHYNYAIYQKRVLNFYHLSIHSPIVVIVDNSNQSIQLMKYFVKWHVQCNW</sequence>
<organism evidence="1 2">
    <name type="scientific">Acrasis kona</name>
    <dbReference type="NCBI Taxonomy" id="1008807"/>
    <lineage>
        <taxon>Eukaryota</taxon>
        <taxon>Discoba</taxon>
        <taxon>Heterolobosea</taxon>
        <taxon>Tetramitia</taxon>
        <taxon>Eutetramitia</taxon>
        <taxon>Acrasidae</taxon>
        <taxon>Acrasis</taxon>
    </lineage>
</organism>
<dbReference type="AlphaFoldDB" id="A0AAW2YJS3"/>
<evidence type="ECO:0000313" key="2">
    <source>
        <dbReference type="Proteomes" id="UP001431209"/>
    </source>
</evidence>